<dbReference type="GO" id="GO:0016558">
    <property type="term" value="P:protein import into peroxisome matrix"/>
    <property type="evidence" value="ECO:0007669"/>
    <property type="project" value="TreeGrafter"/>
</dbReference>
<protein>
    <submittedName>
        <fullName evidence="6">AAA family ATPase</fullName>
    </submittedName>
</protein>
<evidence type="ECO:0000313" key="7">
    <source>
        <dbReference type="Proteomes" id="UP000009168"/>
    </source>
</evidence>
<gene>
    <name evidence="6" type="ORF">TTHERM_00160720</name>
</gene>
<dbReference type="InParanoid" id="Q22W60"/>
<dbReference type="Gene3D" id="2.40.40.20">
    <property type="match status" value="1"/>
</dbReference>
<dbReference type="SMART" id="SM00382">
    <property type="entry name" value="AAA"/>
    <property type="match status" value="2"/>
</dbReference>
<reference evidence="7" key="1">
    <citation type="journal article" date="2006" name="PLoS Biol.">
        <title>Macronuclear genome sequence of the ciliate Tetrahymena thermophila, a model eukaryote.</title>
        <authorList>
            <person name="Eisen J.A."/>
            <person name="Coyne R.S."/>
            <person name="Wu M."/>
            <person name="Wu D."/>
            <person name="Thiagarajan M."/>
            <person name="Wortman J.R."/>
            <person name="Badger J.H."/>
            <person name="Ren Q."/>
            <person name="Amedeo P."/>
            <person name="Jones K.M."/>
            <person name="Tallon L.J."/>
            <person name="Delcher A.L."/>
            <person name="Salzberg S.L."/>
            <person name="Silva J.C."/>
            <person name="Haas B.J."/>
            <person name="Majoros W.H."/>
            <person name="Farzad M."/>
            <person name="Carlton J.M."/>
            <person name="Smith R.K. Jr."/>
            <person name="Garg J."/>
            <person name="Pearlman R.E."/>
            <person name="Karrer K.M."/>
            <person name="Sun L."/>
            <person name="Manning G."/>
            <person name="Elde N.C."/>
            <person name="Turkewitz A.P."/>
            <person name="Asai D.J."/>
            <person name="Wilkes D.E."/>
            <person name="Wang Y."/>
            <person name="Cai H."/>
            <person name="Collins K."/>
            <person name="Stewart B.A."/>
            <person name="Lee S.R."/>
            <person name="Wilamowska K."/>
            <person name="Weinberg Z."/>
            <person name="Ruzzo W.L."/>
            <person name="Wloga D."/>
            <person name="Gaertig J."/>
            <person name="Frankel J."/>
            <person name="Tsao C.-C."/>
            <person name="Gorovsky M.A."/>
            <person name="Keeling P.J."/>
            <person name="Waller R.F."/>
            <person name="Patron N.J."/>
            <person name="Cherry J.M."/>
            <person name="Stover N.A."/>
            <person name="Krieger C.J."/>
            <person name="del Toro C."/>
            <person name="Ryder H.F."/>
            <person name="Williamson S.C."/>
            <person name="Barbeau R.A."/>
            <person name="Hamilton E.P."/>
            <person name="Orias E."/>
        </authorList>
    </citation>
    <scope>NUCLEOTIDE SEQUENCE [LARGE SCALE GENOMIC DNA]</scope>
    <source>
        <strain evidence="7">SB210</strain>
    </source>
</reference>
<dbReference type="RefSeq" id="XP_001009802.2">
    <property type="nucleotide sequence ID" value="XM_001009802.2"/>
</dbReference>
<dbReference type="Gene3D" id="1.10.8.60">
    <property type="match status" value="1"/>
</dbReference>
<comment type="similarity">
    <text evidence="1">Belongs to the AAA ATPase family.</text>
</comment>
<dbReference type="GO" id="GO:0005524">
    <property type="term" value="F:ATP binding"/>
    <property type="evidence" value="ECO:0007669"/>
    <property type="project" value="UniProtKB-KW"/>
</dbReference>
<dbReference type="Gene3D" id="3.10.330.10">
    <property type="match status" value="1"/>
</dbReference>
<dbReference type="EMBL" id="GG662820">
    <property type="protein sequence ID" value="EAR89557.2"/>
    <property type="molecule type" value="Genomic_DNA"/>
</dbReference>
<dbReference type="eggNOG" id="KOG0735">
    <property type="taxonomic scope" value="Eukaryota"/>
</dbReference>
<keyword evidence="2" id="KW-0547">Nucleotide-binding</keyword>
<dbReference type="AlphaFoldDB" id="Q22W60"/>
<dbReference type="GeneID" id="7833993"/>
<dbReference type="SUPFAM" id="SSF54585">
    <property type="entry name" value="Cdc48 domain 2-like"/>
    <property type="match status" value="1"/>
</dbReference>
<dbReference type="KEGG" id="tet:TTHERM_00160720"/>
<evidence type="ECO:0000256" key="3">
    <source>
        <dbReference type="ARBA" id="ARBA00022840"/>
    </source>
</evidence>
<dbReference type="SUPFAM" id="SSF50692">
    <property type="entry name" value="ADC-like"/>
    <property type="match status" value="1"/>
</dbReference>
<dbReference type="PANTHER" id="PTHR23077:SF12">
    <property type="entry name" value="PEROXISOMAL ATPASE PEX1"/>
    <property type="match status" value="1"/>
</dbReference>
<feature type="domain" description="AAA+ ATPase" evidence="5">
    <location>
        <begin position="557"/>
        <end position="667"/>
    </location>
</feature>
<organism evidence="6 7">
    <name type="scientific">Tetrahymena thermophila (strain SB210)</name>
    <dbReference type="NCBI Taxonomy" id="312017"/>
    <lineage>
        <taxon>Eukaryota</taxon>
        <taxon>Sar</taxon>
        <taxon>Alveolata</taxon>
        <taxon>Ciliophora</taxon>
        <taxon>Intramacronucleata</taxon>
        <taxon>Oligohymenophorea</taxon>
        <taxon>Hymenostomatida</taxon>
        <taxon>Tetrahymenina</taxon>
        <taxon>Tetrahymenidae</taxon>
        <taxon>Tetrahymena</taxon>
    </lineage>
</organism>
<evidence type="ECO:0000313" key="6">
    <source>
        <dbReference type="EMBL" id="EAR89557.2"/>
    </source>
</evidence>
<dbReference type="OrthoDB" id="2187at2759"/>
<dbReference type="PROSITE" id="PS00674">
    <property type="entry name" value="AAA"/>
    <property type="match status" value="1"/>
</dbReference>
<dbReference type="InterPro" id="IPR003959">
    <property type="entry name" value="ATPase_AAA_core"/>
</dbReference>
<dbReference type="Proteomes" id="UP000009168">
    <property type="component" value="Unassembled WGS sequence"/>
</dbReference>
<dbReference type="STRING" id="312017.Q22W60"/>
<dbReference type="Gene3D" id="3.40.50.300">
    <property type="entry name" value="P-loop containing nucleotide triphosphate hydrolases"/>
    <property type="match status" value="2"/>
</dbReference>
<evidence type="ECO:0000256" key="4">
    <source>
        <dbReference type="SAM" id="MobiDB-lite"/>
    </source>
</evidence>
<dbReference type="Pfam" id="PF00004">
    <property type="entry name" value="AAA"/>
    <property type="match status" value="1"/>
</dbReference>
<dbReference type="InterPro" id="IPR050168">
    <property type="entry name" value="AAA_ATPase_domain"/>
</dbReference>
<dbReference type="GO" id="GO:0005778">
    <property type="term" value="C:peroxisomal membrane"/>
    <property type="evidence" value="ECO:0007669"/>
    <property type="project" value="TreeGrafter"/>
</dbReference>
<feature type="domain" description="AAA+ ATPase" evidence="5">
    <location>
        <begin position="810"/>
        <end position="946"/>
    </location>
</feature>
<dbReference type="SUPFAM" id="SSF52540">
    <property type="entry name" value="P-loop containing nucleoside triphosphate hydrolases"/>
    <property type="match status" value="2"/>
</dbReference>
<keyword evidence="3" id="KW-0067">ATP-binding</keyword>
<evidence type="ECO:0000256" key="1">
    <source>
        <dbReference type="ARBA" id="ARBA00006914"/>
    </source>
</evidence>
<dbReference type="GO" id="GO:0016887">
    <property type="term" value="F:ATP hydrolysis activity"/>
    <property type="evidence" value="ECO:0007669"/>
    <property type="project" value="InterPro"/>
</dbReference>
<dbReference type="GO" id="GO:0005829">
    <property type="term" value="C:cytosol"/>
    <property type="evidence" value="ECO:0007669"/>
    <property type="project" value="TreeGrafter"/>
</dbReference>
<dbReference type="InterPro" id="IPR003593">
    <property type="entry name" value="AAA+_ATPase"/>
</dbReference>
<feature type="region of interest" description="Disordered" evidence="4">
    <location>
        <begin position="272"/>
        <end position="293"/>
    </location>
</feature>
<accession>Q22W60</accession>
<dbReference type="InterPro" id="IPR009010">
    <property type="entry name" value="Asp_de-COase-like_dom_sf"/>
</dbReference>
<dbReference type="InterPro" id="IPR029067">
    <property type="entry name" value="CDC48_domain_2-like_sf"/>
</dbReference>
<dbReference type="FunFam" id="3.40.50.300:FF:000149">
    <property type="entry name" value="Nuclear valosin-containing protein-like"/>
    <property type="match status" value="1"/>
</dbReference>
<feature type="region of interest" description="Disordered" evidence="4">
    <location>
        <begin position="175"/>
        <end position="203"/>
    </location>
</feature>
<dbReference type="PANTHER" id="PTHR23077">
    <property type="entry name" value="AAA-FAMILY ATPASE"/>
    <property type="match status" value="1"/>
</dbReference>
<evidence type="ECO:0000256" key="2">
    <source>
        <dbReference type="ARBA" id="ARBA00022741"/>
    </source>
</evidence>
<dbReference type="InterPro" id="IPR003960">
    <property type="entry name" value="ATPase_AAA_CS"/>
</dbReference>
<keyword evidence="7" id="KW-1185">Reference proteome</keyword>
<evidence type="ECO:0000259" key="5">
    <source>
        <dbReference type="SMART" id="SM00382"/>
    </source>
</evidence>
<sequence length="1063" mass="123442">MAHKLQVRFVEKKDCYISLPLRIGSLTDQNYSEQAICRQVRLTRFNKEKIYVGYAAGVSKQENEIEISRVFAQCLGLEEGEPVDIEILGASNTEVRLELYVTNADYYEMVCSMQDKFEQNLLNQISVIYPGLKFPAYYSDSQYVLFEFKGNGDDHSGKMISPQAELIILSPAEEISKSKQSKQQKNKKQNEDQENDNQFQDIADSDEDIDDVEFLRLRTCQIYGENDYRLYISKRVFTKYKIAENKLYRLSMEKIIKESDYTDFKTFLNKQQRAQKVKNPEDKQPNSNNQQKLKKSEQCMILIGYKEEIEDDNLIYFNEFMQKALGINTKSIVQIDLKYELDNIKDNRILSLHDFMSPSNKIKLIFRQIYGQNGKEDLPVDHSLILAQIINRFQRAQQDIYYTNQIYVINGNYYILKILEIMQESKETLKMILFENNSSSLQSSLNKSSLNLDSSQQGQALISDTARAAQIIQENPQHAQSITNNLIFVSQQDFFQDFHDKDIVNINKLVKSKLSVDPFQKVKLGIYDVLYSSELKKLSEFLAQKHSDCNLEQKNQNQSVMCIQGKSQNGKTYTCEYIKQKYPEYYIEYLDFAELQEQVLLDYAKNYIATKIQIACIKKPSIFICDNIERMCKNLDRIDFQQFQLILVSEIISKYLKDQIKKYSHANPRVKFIFLTESKEIINSNLPKIIDVYMNLEIANYAKRKQLFEYIHNTCKIEMNVDELGSSTENFTLNEFFILAQKIYQEQTDINHNQILQKISDLSNKSFKSSKNFPKFEHVGGLLEVKDTIRETFEVPIKYDFLFKNIPIKLPRGVLLYGPPGCGKTYLAKATANELGLNFFSVKGPEILNKYIGASEQAVRDVFEKAYSVRPSIVFFDEFDAIVPRRNSGSTGVTDRVVNQFLCYLDGVASLEGVCILAASSRPDLIDPALLRPGRIDRHVYLGFPSVEERKDILQIYGKNLKMGDDLSFEDLIKVTENFTSSDIVAFLKEIRIKMAHDMIEEKKQNENFEFDFTLTKQFFEKTFKSFRPSLNLKDVQKFESMYKKFSDPKAVQDISKQKQTLN</sequence>
<dbReference type="HOGENOM" id="CLU_289438_0_0_1"/>
<proteinExistence type="inferred from homology"/>
<name>Q22W60_TETTS</name>
<dbReference type="InterPro" id="IPR027417">
    <property type="entry name" value="P-loop_NTPase"/>
</dbReference>